<feature type="chain" id="PRO_5015609017" evidence="9">
    <location>
        <begin position="20"/>
        <end position="586"/>
    </location>
</feature>
<evidence type="ECO:0000256" key="6">
    <source>
        <dbReference type="ARBA" id="ARBA00023295"/>
    </source>
</evidence>
<dbReference type="InterPro" id="IPR041342">
    <property type="entry name" value="CBM35"/>
</dbReference>
<dbReference type="InterPro" id="IPR017853">
    <property type="entry name" value="GH"/>
</dbReference>
<dbReference type="CDD" id="cd04080">
    <property type="entry name" value="CBM6_cellulase-like"/>
    <property type="match status" value="1"/>
</dbReference>
<comment type="caution">
    <text evidence="11">The sequence shown here is derived from an EMBL/GenBank/DDBJ whole genome shotgun (WGS) entry which is preliminary data.</text>
</comment>
<dbReference type="PANTHER" id="PTHR31297">
    <property type="entry name" value="GLUCAN ENDO-1,6-BETA-GLUCOSIDASE B"/>
    <property type="match status" value="1"/>
</dbReference>
<dbReference type="PANTHER" id="PTHR31297:SF41">
    <property type="entry name" value="ENDOGLUCANASE, PUTATIVE (AFU_ORTHOLOGUE AFUA_5G01830)-RELATED"/>
    <property type="match status" value="1"/>
</dbReference>
<dbReference type="InterPro" id="IPR008979">
    <property type="entry name" value="Galactose-bd-like_sf"/>
</dbReference>
<dbReference type="GO" id="GO:0008422">
    <property type="term" value="F:beta-glucosidase activity"/>
    <property type="evidence" value="ECO:0007669"/>
    <property type="project" value="TreeGrafter"/>
</dbReference>
<evidence type="ECO:0000313" key="11">
    <source>
        <dbReference type="EMBL" id="PPK87767.1"/>
    </source>
</evidence>
<evidence type="ECO:0000256" key="8">
    <source>
        <dbReference type="RuleBase" id="RU361153"/>
    </source>
</evidence>
<dbReference type="GO" id="GO:0030246">
    <property type="term" value="F:carbohydrate binding"/>
    <property type="evidence" value="ECO:0007669"/>
    <property type="project" value="InterPro"/>
</dbReference>
<dbReference type="SUPFAM" id="SSF49785">
    <property type="entry name" value="Galactose-binding domain-like"/>
    <property type="match status" value="1"/>
</dbReference>
<evidence type="ECO:0000256" key="3">
    <source>
        <dbReference type="ARBA" id="ARBA00022801"/>
    </source>
</evidence>
<keyword evidence="7" id="KW-0624">Polysaccharide degradation</keyword>
<dbReference type="Gene3D" id="3.20.20.80">
    <property type="entry name" value="Glycosidases"/>
    <property type="match status" value="1"/>
</dbReference>
<feature type="signal peptide" evidence="9">
    <location>
        <begin position="1"/>
        <end position="19"/>
    </location>
</feature>
<proteinExistence type="inferred from homology"/>
<evidence type="ECO:0000256" key="9">
    <source>
        <dbReference type="SAM" id="SignalP"/>
    </source>
</evidence>
<keyword evidence="2 9" id="KW-0732">Signal</keyword>
<organism evidence="11 12">
    <name type="scientific">Neolewinella xylanilytica</name>
    <dbReference type="NCBI Taxonomy" id="1514080"/>
    <lineage>
        <taxon>Bacteria</taxon>
        <taxon>Pseudomonadati</taxon>
        <taxon>Bacteroidota</taxon>
        <taxon>Saprospiria</taxon>
        <taxon>Saprospirales</taxon>
        <taxon>Lewinellaceae</taxon>
        <taxon>Neolewinella</taxon>
    </lineage>
</organism>
<comment type="similarity">
    <text evidence="1 8">Belongs to the glycosyl hydrolase 5 (cellulase A) family.</text>
</comment>
<evidence type="ECO:0000256" key="2">
    <source>
        <dbReference type="ARBA" id="ARBA00022729"/>
    </source>
</evidence>
<keyword evidence="12" id="KW-1185">Reference proteome</keyword>
<dbReference type="InterPro" id="IPR005084">
    <property type="entry name" value="CBM6"/>
</dbReference>
<dbReference type="RefSeq" id="WP_211295153.1">
    <property type="nucleotide sequence ID" value="NZ_PTJC01000005.1"/>
</dbReference>
<dbReference type="Gene3D" id="2.60.120.260">
    <property type="entry name" value="Galactose-binding domain-like"/>
    <property type="match status" value="1"/>
</dbReference>
<evidence type="ECO:0000313" key="12">
    <source>
        <dbReference type="Proteomes" id="UP000237662"/>
    </source>
</evidence>
<dbReference type="GO" id="GO:0009986">
    <property type="term" value="C:cell surface"/>
    <property type="evidence" value="ECO:0007669"/>
    <property type="project" value="TreeGrafter"/>
</dbReference>
<evidence type="ECO:0000256" key="5">
    <source>
        <dbReference type="ARBA" id="ARBA00023277"/>
    </source>
</evidence>
<gene>
    <name evidence="11" type="ORF">CLV84_0718</name>
</gene>
<dbReference type="InterPro" id="IPR006584">
    <property type="entry name" value="Cellulose-bd_IV"/>
</dbReference>
<dbReference type="SMART" id="SM00606">
    <property type="entry name" value="CBD_IV"/>
    <property type="match status" value="1"/>
</dbReference>
<accession>A0A2S6I8E0</accession>
<keyword evidence="5" id="KW-0119">Carbohydrate metabolism</keyword>
<protein>
    <submittedName>
        <fullName evidence="11">Carbohydrate binding protein with CBM6 domain</fullName>
    </submittedName>
</protein>
<dbReference type="InterPro" id="IPR050386">
    <property type="entry name" value="Glycosyl_hydrolase_5"/>
</dbReference>
<dbReference type="EMBL" id="PTJC01000005">
    <property type="protein sequence ID" value="PPK87767.1"/>
    <property type="molecule type" value="Genomic_DNA"/>
</dbReference>
<keyword evidence="3 8" id="KW-0378">Hydrolase</keyword>
<name>A0A2S6I8E0_9BACT</name>
<dbReference type="InterPro" id="IPR001547">
    <property type="entry name" value="Glyco_hydro_5"/>
</dbReference>
<feature type="domain" description="CBM6" evidence="10">
    <location>
        <begin position="454"/>
        <end position="583"/>
    </location>
</feature>
<dbReference type="SUPFAM" id="SSF51445">
    <property type="entry name" value="(Trans)glycosidases"/>
    <property type="match status" value="1"/>
</dbReference>
<dbReference type="Proteomes" id="UP000237662">
    <property type="component" value="Unassembled WGS sequence"/>
</dbReference>
<reference evidence="11 12" key="1">
    <citation type="submission" date="2018-02" db="EMBL/GenBank/DDBJ databases">
        <title>Genomic Encyclopedia of Archaeal and Bacterial Type Strains, Phase II (KMG-II): from individual species to whole genera.</title>
        <authorList>
            <person name="Goeker M."/>
        </authorList>
    </citation>
    <scope>NUCLEOTIDE SEQUENCE [LARGE SCALE GENOMIC DNA]</scope>
    <source>
        <strain evidence="11 12">DSM 29526</strain>
    </source>
</reference>
<dbReference type="PROSITE" id="PS51175">
    <property type="entry name" value="CBM6"/>
    <property type="match status" value="1"/>
</dbReference>
<keyword evidence="4" id="KW-0136">Cellulose degradation</keyword>
<dbReference type="AlphaFoldDB" id="A0A2S6I8E0"/>
<dbReference type="GO" id="GO:0030245">
    <property type="term" value="P:cellulose catabolic process"/>
    <property type="evidence" value="ECO:0007669"/>
    <property type="project" value="UniProtKB-KW"/>
</dbReference>
<dbReference type="Pfam" id="PF18099">
    <property type="entry name" value="CBM_35_2"/>
    <property type="match status" value="1"/>
</dbReference>
<dbReference type="Pfam" id="PF00150">
    <property type="entry name" value="Cellulase"/>
    <property type="match status" value="1"/>
</dbReference>
<keyword evidence="6 8" id="KW-0326">Glycosidase</keyword>
<evidence type="ECO:0000256" key="1">
    <source>
        <dbReference type="ARBA" id="ARBA00005641"/>
    </source>
</evidence>
<dbReference type="GO" id="GO:0005576">
    <property type="term" value="C:extracellular region"/>
    <property type="evidence" value="ECO:0007669"/>
    <property type="project" value="TreeGrafter"/>
</dbReference>
<sequence>MRTWSLFLFLVGGSFSLLAQPATYLRADATRILNGEGEEVIFRGIGLGGWMLQEGYMLKTGGPQYKIERRIEDLVGAERKDRFYDAWLANHTQRADVEALAGWGFNLIRLPMHYKLFTPPIEEEPVAGEVTWRERGFELTDSLLAWCQDNGMYLILDLHAAPGGQGENADINDYDPTKPSLWESEANREKTIALWRRLAERYADEPAVAGYDIINEPNWGFQNHEEDPNGCAETENTILWELQRDITAAIREVDPNHIVIIEGNCWGNNYRGLPELWDDNLVVSFHKYWNPNDRASIQHMLDMREERQVPIWLGETGENSNTWFTDAISLFEENDFGWAWWPLKKLGYNNPLQIPLDPGYQDLIDYWRSPDEVARPDPDTAFAALMQFAENTKFENNIQHPSVVDAMIRQPHSDAAIPFAKHTLGGDTTTYLPLTDFDLGRAGIAYSDTEVDNTTTKAGGQAWNYGSAYRNDGVDIRPAQDERGNGYAVGWTEAGEWLQYTVEVATAGDYRVAIRAAATDPGAAVRLDVDGTTVTEAIPLPATGSGETWRTTPLGTVRLDPGTQVIRLHVATGGADLNWLSFERAR</sequence>
<evidence type="ECO:0000256" key="4">
    <source>
        <dbReference type="ARBA" id="ARBA00023001"/>
    </source>
</evidence>
<evidence type="ECO:0000256" key="7">
    <source>
        <dbReference type="ARBA" id="ARBA00023326"/>
    </source>
</evidence>
<evidence type="ECO:0000259" key="10">
    <source>
        <dbReference type="PROSITE" id="PS51175"/>
    </source>
</evidence>